<name>A0ABR5FD37_9MYCO</name>
<dbReference type="EMBL" id="LDPO01000013">
    <property type="protein sequence ID" value="KLO27628.1"/>
    <property type="molecule type" value="Genomic_DNA"/>
</dbReference>
<sequence>MAKDMLLNMTEMLAALLGALVGGVLAAWVGSRQTAKVLKHETDLAATERRETRRLDEERRQSFAADQLIAALADFTTVNRDDERDPSASFVRVMSTEDVHRERKGRASALLRAGSSHAHALPAKLRDRWDALIWMVRFNQSKQRTRADDLRRRDAHDLLNYIEYVRRSLSAISGDHPMPPHFSAPDARREESRPWGFKPEEGCDEPDLTEWHFSTHLIGKVKFSSGEVRWYGPNGLVVDLPHESTDPSPSEE</sequence>
<feature type="compositionally biased region" description="Basic and acidic residues" evidence="1">
    <location>
        <begin position="186"/>
        <end position="199"/>
    </location>
</feature>
<proteinExistence type="predicted"/>
<feature type="region of interest" description="Disordered" evidence="1">
    <location>
        <begin position="175"/>
        <end position="199"/>
    </location>
</feature>
<protein>
    <submittedName>
        <fullName evidence="2">Uncharacterized protein</fullName>
    </submittedName>
</protein>
<gene>
    <name evidence="2" type="ORF">ABW16_15315</name>
</gene>
<evidence type="ECO:0000256" key="1">
    <source>
        <dbReference type="SAM" id="MobiDB-lite"/>
    </source>
</evidence>
<organism evidence="2 3">
    <name type="scientific">Mycolicibacter heraklionensis</name>
    <dbReference type="NCBI Taxonomy" id="512402"/>
    <lineage>
        <taxon>Bacteria</taxon>
        <taxon>Bacillati</taxon>
        <taxon>Actinomycetota</taxon>
        <taxon>Actinomycetes</taxon>
        <taxon>Mycobacteriales</taxon>
        <taxon>Mycobacteriaceae</taxon>
        <taxon>Mycolicibacter</taxon>
    </lineage>
</organism>
<reference evidence="2 3" key="1">
    <citation type="submission" date="2015-05" db="EMBL/GenBank/DDBJ databases">
        <title>Genome sequence of Mycobacterium heraklionense Davo strain.</title>
        <authorList>
            <person name="Greninger A.L."/>
            <person name="Cunningham G."/>
            <person name="Miller S."/>
        </authorList>
    </citation>
    <scope>NUCLEOTIDE SEQUENCE [LARGE SCALE GENOMIC DNA]</scope>
    <source>
        <strain evidence="2 3">Davo</strain>
    </source>
</reference>
<comment type="caution">
    <text evidence="2">The sequence shown here is derived from an EMBL/GenBank/DDBJ whole genome shotgun (WGS) entry which is preliminary data.</text>
</comment>
<evidence type="ECO:0000313" key="3">
    <source>
        <dbReference type="Proteomes" id="UP000036464"/>
    </source>
</evidence>
<accession>A0ABR5FD37</accession>
<evidence type="ECO:0000313" key="2">
    <source>
        <dbReference type="EMBL" id="KLO27628.1"/>
    </source>
</evidence>
<dbReference type="Proteomes" id="UP000036464">
    <property type="component" value="Unassembled WGS sequence"/>
</dbReference>
<keyword evidence="3" id="KW-1185">Reference proteome</keyword>